<dbReference type="Proteomes" id="UP000054498">
    <property type="component" value="Unassembled WGS sequence"/>
</dbReference>
<gene>
    <name evidence="3" type="ORF">MNEG_11527</name>
</gene>
<dbReference type="EC" id="2.2.1.6" evidence="3"/>
<proteinExistence type="inferred from homology"/>
<dbReference type="GeneID" id="25728798"/>
<dbReference type="STRING" id="145388.A0A0D2M588"/>
<dbReference type="PANTHER" id="PTHR18968">
    <property type="entry name" value="THIAMINE PYROPHOSPHATE ENZYMES"/>
    <property type="match status" value="1"/>
</dbReference>
<protein>
    <submittedName>
        <fullName evidence="3">Acetolactate synthase I/II/III large subunit</fullName>
        <ecNumber evidence="3">2.2.1.6</ecNumber>
    </submittedName>
</protein>
<dbReference type="AlphaFoldDB" id="A0A0D2M588"/>
<dbReference type="InterPro" id="IPR011766">
    <property type="entry name" value="TPP_enzyme_TPP-bd"/>
</dbReference>
<evidence type="ECO:0000313" key="4">
    <source>
        <dbReference type="Proteomes" id="UP000054498"/>
    </source>
</evidence>
<dbReference type="EMBL" id="KK103004">
    <property type="protein sequence ID" value="KIY96436.1"/>
    <property type="molecule type" value="Genomic_DNA"/>
</dbReference>
<evidence type="ECO:0000256" key="1">
    <source>
        <dbReference type="ARBA" id="ARBA00007812"/>
    </source>
</evidence>
<dbReference type="Pfam" id="PF02775">
    <property type="entry name" value="TPP_enzyme_C"/>
    <property type="match status" value="1"/>
</dbReference>
<keyword evidence="4" id="KW-1185">Reference proteome</keyword>
<dbReference type="GO" id="GO:0030976">
    <property type="term" value="F:thiamine pyrophosphate binding"/>
    <property type="evidence" value="ECO:0007669"/>
    <property type="project" value="InterPro"/>
</dbReference>
<accession>A0A0D2M588</accession>
<dbReference type="OrthoDB" id="10006023at2759"/>
<keyword evidence="3" id="KW-0808">Transferase</keyword>
<evidence type="ECO:0000313" key="3">
    <source>
        <dbReference type="EMBL" id="KIY96436.1"/>
    </source>
</evidence>
<comment type="similarity">
    <text evidence="1">Belongs to the TPP enzyme family.</text>
</comment>
<sequence length="157" mass="15831">MTQPCGGPSRLIELPDDVIWEIDASWGVPEALALLAAEAGAAGVTPGVSCRGVFAAPARPPLPPDGRLTAAALCQVVAALQPEGCVLVDESLTSGSSYWEAAKGCPPFSHLTITGGAIGCGPPMALGAALACPGRRVINLQADGSAMYSLQARNTHA</sequence>
<feature type="domain" description="Thiamine pyrophosphate enzyme TPP-binding" evidence="2">
    <location>
        <begin position="114"/>
        <end position="152"/>
    </location>
</feature>
<dbReference type="KEGG" id="mng:MNEG_11527"/>
<dbReference type="InterPro" id="IPR045229">
    <property type="entry name" value="TPP_enz"/>
</dbReference>
<dbReference type="PANTHER" id="PTHR18968:SF86">
    <property type="entry name" value="ACETOLACTATE SYNTHASE LARGE SUBUNIT ILVX-RELATED"/>
    <property type="match status" value="1"/>
</dbReference>
<reference evidence="3 4" key="1">
    <citation type="journal article" date="2013" name="BMC Genomics">
        <title>Reconstruction of the lipid metabolism for the microalga Monoraphidium neglectum from its genome sequence reveals characteristics suitable for biofuel production.</title>
        <authorList>
            <person name="Bogen C."/>
            <person name="Al-Dilaimi A."/>
            <person name="Albersmeier A."/>
            <person name="Wichmann J."/>
            <person name="Grundmann M."/>
            <person name="Rupp O."/>
            <person name="Lauersen K.J."/>
            <person name="Blifernez-Klassen O."/>
            <person name="Kalinowski J."/>
            <person name="Goesmann A."/>
            <person name="Mussgnug J.H."/>
            <person name="Kruse O."/>
        </authorList>
    </citation>
    <scope>NUCLEOTIDE SEQUENCE [LARGE SCALE GENOMIC DNA]</scope>
    <source>
        <strain evidence="3 4">SAG 48.87</strain>
    </source>
</reference>
<dbReference type="GO" id="GO:0003984">
    <property type="term" value="F:acetolactate synthase activity"/>
    <property type="evidence" value="ECO:0007669"/>
    <property type="project" value="UniProtKB-EC"/>
</dbReference>
<dbReference type="SUPFAM" id="SSF52518">
    <property type="entry name" value="Thiamin diphosphate-binding fold (THDP-binding)"/>
    <property type="match status" value="1"/>
</dbReference>
<dbReference type="Gene3D" id="3.40.50.970">
    <property type="match status" value="1"/>
</dbReference>
<evidence type="ECO:0000259" key="2">
    <source>
        <dbReference type="Pfam" id="PF02775"/>
    </source>
</evidence>
<organism evidence="3 4">
    <name type="scientific">Monoraphidium neglectum</name>
    <dbReference type="NCBI Taxonomy" id="145388"/>
    <lineage>
        <taxon>Eukaryota</taxon>
        <taxon>Viridiplantae</taxon>
        <taxon>Chlorophyta</taxon>
        <taxon>core chlorophytes</taxon>
        <taxon>Chlorophyceae</taxon>
        <taxon>CS clade</taxon>
        <taxon>Sphaeropleales</taxon>
        <taxon>Selenastraceae</taxon>
        <taxon>Monoraphidium</taxon>
    </lineage>
</organism>
<dbReference type="RefSeq" id="XP_013895456.1">
    <property type="nucleotide sequence ID" value="XM_014040002.1"/>
</dbReference>
<dbReference type="GO" id="GO:0050660">
    <property type="term" value="F:flavin adenine dinucleotide binding"/>
    <property type="evidence" value="ECO:0007669"/>
    <property type="project" value="TreeGrafter"/>
</dbReference>
<dbReference type="InterPro" id="IPR029061">
    <property type="entry name" value="THDP-binding"/>
</dbReference>
<name>A0A0D2M588_9CHLO</name>